<dbReference type="Gene3D" id="3.20.20.140">
    <property type="entry name" value="Metal-dependent hydrolases"/>
    <property type="match status" value="1"/>
</dbReference>
<dbReference type="InterPro" id="IPR032466">
    <property type="entry name" value="Metal_Hydrolase"/>
</dbReference>
<comment type="similarity">
    <text evidence="1">Belongs to the metallo-dependent hydrolases superfamily.</text>
</comment>
<evidence type="ECO:0000313" key="3">
    <source>
        <dbReference type="EMBL" id="MFC6673750.1"/>
    </source>
</evidence>
<sequence length="282" mass="32325">MKIIDPHLHLFDLAEGDYGWLKPDPPPAWPDKPQLRRDYLEADLKLPSPLELEGFVHIEAGFDNAAPWRELAWLERHCRRPFRSIAFADLRQADFAEVLDRLQSYPSLVGIRQILDERAAELLSLKTVADALERLGAKQLIFEAQLFATDDESVAQLCRQLAANPELRVCIGHGGFPPIDGGRWVAWQANIGRLAQFPHCAIKCSGWELVARRWRPRWAEQVLGTVIERFGIERVMLASNFPLCELATRYGELWQWYCSLPGFTETEREALCSGNARRWYGF</sequence>
<evidence type="ECO:0000259" key="2">
    <source>
        <dbReference type="Pfam" id="PF04909"/>
    </source>
</evidence>
<accession>A0ABW2A8Q4</accession>
<dbReference type="Proteomes" id="UP001596422">
    <property type="component" value="Unassembled WGS sequence"/>
</dbReference>
<evidence type="ECO:0000256" key="1">
    <source>
        <dbReference type="ARBA" id="ARBA00038310"/>
    </source>
</evidence>
<name>A0ABW2A8Q4_9GAMM</name>
<evidence type="ECO:0000313" key="4">
    <source>
        <dbReference type="Proteomes" id="UP001596422"/>
    </source>
</evidence>
<reference evidence="4" key="1">
    <citation type="journal article" date="2019" name="Int. J. Syst. Evol. Microbiol.">
        <title>The Global Catalogue of Microorganisms (GCM) 10K type strain sequencing project: providing services to taxonomists for standard genome sequencing and annotation.</title>
        <authorList>
            <consortium name="The Broad Institute Genomics Platform"/>
            <consortium name="The Broad Institute Genome Sequencing Center for Infectious Disease"/>
            <person name="Wu L."/>
            <person name="Ma J."/>
        </authorList>
    </citation>
    <scope>NUCLEOTIDE SEQUENCE [LARGE SCALE GENOMIC DNA]</scope>
    <source>
        <strain evidence="4">NBRC 111756</strain>
    </source>
</reference>
<dbReference type="RefSeq" id="WP_379912390.1">
    <property type="nucleotide sequence ID" value="NZ_JBHSWE010000001.1"/>
</dbReference>
<gene>
    <name evidence="3" type="ORF">ACFQDL_29430</name>
</gene>
<comment type="caution">
    <text evidence="3">The sequence shown here is derived from an EMBL/GenBank/DDBJ whole genome shotgun (WGS) entry which is preliminary data.</text>
</comment>
<dbReference type="SUPFAM" id="SSF51556">
    <property type="entry name" value="Metallo-dependent hydrolases"/>
    <property type="match status" value="1"/>
</dbReference>
<dbReference type="InterPro" id="IPR006680">
    <property type="entry name" value="Amidohydro-rel"/>
</dbReference>
<proteinExistence type="inferred from homology"/>
<dbReference type="EMBL" id="JBHSWE010000001">
    <property type="protein sequence ID" value="MFC6673750.1"/>
    <property type="molecule type" value="Genomic_DNA"/>
</dbReference>
<dbReference type="PANTHER" id="PTHR43569:SF2">
    <property type="entry name" value="AMIDOHYDROLASE-RELATED DOMAIN-CONTAINING PROTEIN"/>
    <property type="match status" value="1"/>
</dbReference>
<dbReference type="PANTHER" id="PTHR43569">
    <property type="entry name" value="AMIDOHYDROLASE"/>
    <property type="match status" value="1"/>
</dbReference>
<dbReference type="InterPro" id="IPR052350">
    <property type="entry name" value="Metallo-dep_Lactonases"/>
</dbReference>
<protein>
    <submittedName>
        <fullName evidence="3">Amidohydrolase family protein</fullName>
    </submittedName>
</protein>
<dbReference type="Pfam" id="PF04909">
    <property type="entry name" value="Amidohydro_2"/>
    <property type="match status" value="1"/>
</dbReference>
<feature type="domain" description="Amidohydrolase-related" evidence="2">
    <location>
        <begin position="4"/>
        <end position="282"/>
    </location>
</feature>
<organism evidence="3 4">
    <name type="scientific">Marinobacterium aestuariivivens</name>
    <dbReference type="NCBI Taxonomy" id="1698799"/>
    <lineage>
        <taxon>Bacteria</taxon>
        <taxon>Pseudomonadati</taxon>
        <taxon>Pseudomonadota</taxon>
        <taxon>Gammaproteobacteria</taxon>
        <taxon>Oceanospirillales</taxon>
        <taxon>Oceanospirillaceae</taxon>
        <taxon>Marinobacterium</taxon>
    </lineage>
</organism>
<keyword evidence="4" id="KW-1185">Reference proteome</keyword>